<evidence type="ECO:0000313" key="3">
    <source>
        <dbReference type="Proteomes" id="UP000664628"/>
    </source>
</evidence>
<evidence type="ECO:0000313" key="2">
    <source>
        <dbReference type="EMBL" id="MBO0948612.1"/>
    </source>
</evidence>
<sequence length="74" mass="8047">MLSAEVATDPNAKDLTLNWTYSRTFGSTSKCSLNALAKASQVDTPETVHGILATTNKETPALTRYQRVILTVHP</sequence>
<comment type="caution">
    <text evidence="2">The sequence shown here is derived from an EMBL/GenBank/DDBJ whole genome shotgun (WGS) entry which is preliminary data.</text>
</comment>
<name>A0ABS3JF44_9BACT</name>
<proteinExistence type="predicted"/>
<dbReference type="Gene3D" id="2.60.40.10">
    <property type="entry name" value="Immunoglobulins"/>
    <property type="match status" value="1"/>
</dbReference>
<dbReference type="InterPro" id="IPR048527">
    <property type="entry name" value="Sde182_C"/>
</dbReference>
<organism evidence="2 3">
    <name type="scientific">Fibrella forsythiae</name>
    <dbReference type="NCBI Taxonomy" id="2817061"/>
    <lineage>
        <taxon>Bacteria</taxon>
        <taxon>Pseudomonadati</taxon>
        <taxon>Bacteroidota</taxon>
        <taxon>Cytophagia</taxon>
        <taxon>Cytophagales</taxon>
        <taxon>Spirosomataceae</taxon>
        <taxon>Fibrella</taxon>
    </lineage>
</organism>
<protein>
    <recommendedName>
        <fullName evidence="1">Cellulose-binding Sde182 C-terminal domain-containing protein</fullName>
    </recommendedName>
</protein>
<dbReference type="Pfam" id="PF21027">
    <property type="entry name" value="Sde0182_C"/>
    <property type="match status" value="1"/>
</dbReference>
<evidence type="ECO:0000259" key="1">
    <source>
        <dbReference type="Pfam" id="PF21027"/>
    </source>
</evidence>
<dbReference type="InterPro" id="IPR013783">
    <property type="entry name" value="Ig-like_fold"/>
</dbReference>
<dbReference type="Proteomes" id="UP000664628">
    <property type="component" value="Unassembled WGS sequence"/>
</dbReference>
<accession>A0ABS3JF44</accession>
<dbReference type="EMBL" id="JAFMYW010000002">
    <property type="protein sequence ID" value="MBO0948612.1"/>
    <property type="molecule type" value="Genomic_DNA"/>
</dbReference>
<dbReference type="RefSeq" id="WP_207328571.1">
    <property type="nucleotide sequence ID" value="NZ_JAFMYW010000002.1"/>
</dbReference>
<gene>
    <name evidence="2" type="ORF">J2I46_08480</name>
</gene>
<keyword evidence="3" id="KW-1185">Reference proteome</keyword>
<feature type="domain" description="Cellulose-binding Sde182 C-terminal" evidence="1">
    <location>
        <begin position="2"/>
        <end position="72"/>
    </location>
</feature>
<reference evidence="2 3" key="1">
    <citation type="submission" date="2021-03" db="EMBL/GenBank/DDBJ databases">
        <title>Fibrella sp. HMF5405 genome sequencing and assembly.</title>
        <authorList>
            <person name="Kang H."/>
            <person name="Kim H."/>
            <person name="Bae S."/>
            <person name="Joh K."/>
        </authorList>
    </citation>
    <scope>NUCLEOTIDE SEQUENCE [LARGE SCALE GENOMIC DNA]</scope>
    <source>
        <strain evidence="2 3">HMF5405</strain>
    </source>
</reference>